<accession>A0A834JKZ3</accession>
<organism evidence="1 2">
    <name type="scientific">Vespula pensylvanica</name>
    <name type="common">Western yellow jacket</name>
    <name type="synonym">Wasp</name>
    <dbReference type="NCBI Taxonomy" id="30213"/>
    <lineage>
        <taxon>Eukaryota</taxon>
        <taxon>Metazoa</taxon>
        <taxon>Ecdysozoa</taxon>
        <taxon>Arthropoda</taxon>
        <taxon>Hexapoda</taxon>
        <taxon>Insecta</taxon>
        <taxon>Pterygota</taxon>
        <taxon>Neoptera</taxon>
        <taxon>Endopterygota</taxon>
        <taxon>Hymenoptera</taxon>
        <taxon>Apocrita</taxon>
        <taxon>Aculeata</taxon>
        <taxon>Vespoidea</taxon>
        <taxon>Vespidae</taxon>
        <taxon>Vespinae</taxon>
        <taxon>Vespula</taxon>
    </lineage>
</organism>
<proteinExistence type="predicted"/>
<dbReference type="AlphaFoldDB" id="A0A834JKZ3"/>
<evidence type="ECO:0000313" key="1">
    <source>
        <dbReference type="EMBL" id="KAF7390426.1"/>
    </source>
</evidence>
<name>A0A834JKZ3_VESPE</name>
<dbReference type="EMBL" id="JACSDY010000023">
    <property type="protein sequence ID" value="KAF7390426.1"/>
    <property type="molecule type" value="Genomic_DNA"/>
</dbReference>
<gene>
    <name evidence="1" type="ORF">H0235_017588</name>
</gene>
<comment type="caution">
    <text evidence="1">The sequence shown here is derived from an EMBL/GenBank/DDBJ whole genome shotgun (WGS) entry which is preliminary data.</text>
</comment>
<protein>
    <submittedName>
        <fullName evidence="1">Uncharacterized protein</fullName>
    </submittedName>
</protein>
<evidence type="ECO:0000313" key="2">
    <source>
        <dbReference type="Proteomes" id="UP000600918"/>
    </source>
</evidence>
<dbReference type="Proteomes" id="UP000600918">
    <property type="component" value="Unassembled WGS sequence"/>
</dbReference>
<keyword evidence="2" id="KW-1185">Reference proteome</keyword>
<sequence length="132" mass="14813">MAKYPNTSEIRVISNTEEEYQIDIYTDALEKINIIRGIGTAFASVLSSVSLEEFAIRSWVKSHDRRSIVHLNCAVIKGTKTSENEEILPFGLLARLFPISSPQKTQLISGAELGGRGYYILHKSINTTYYTI</sequence>
<reference evidence="1" key="1">
    <citation type="journal article" date="2020" name="G3 (Bethesda)">
        <title>High-Quality Assemblies for Three Invasive Social Wasps from the &lt;i&gt;Vespula&lt;/i&gt; Genus.</title>
        <authorList>
            <person name="Harrop T.W.R."/>
            <person name="Guhlin J."/>
            <person name="McLaughlin G.M."/>
            <person name="Permina E."/>
            <person name="Stockwell P."/>
            <person name="Gilligan J."/>
            <person name="Le Lec M.F."/>
            <person name="Gruber M.A.M."/>
            <person name="Quinn O."/>
            <person name="Lovegrove M."/>
            <person name="Duncan E.J."/>
            <person name="Remnant E.J."/>
            <person name="Van Eeckhoven J."/>
            <person name="Graham B."/>
            <person name="Knapp R.A."/>
            <person name="Langford K.W."/>
            <person name="Kronenberg Z."/>
            <person name="Press M.O."/>
            <person name="Eacker S.M."/>
            <person name="Wilson-Rankin E.E."/>
            <person name="Purcell J."/>
            <person name="Lester P.J."/>
            <person name="Dearden P.K."/>
        </authorList>
    </citation>
    <scope>NUCLEOTIDE SEQUENCE</scope>
    <source>
        <strain evidence="1">Volc-1</strain>
    </source>
</reference>